<feature type="region of interest" description="Disordered" evidence="1">
    <location>
        <begin position="1130"/>
        <end position="1193"/>
    </location>
</feature>
<dbReference type="Proteomes" id="UP000001058">
    <property type="component" value="Unassembled WGS sequence"/>
</dbReference>
<evidence type="ECO:0000313" key="2">
    <source>
        <dbReference type="EMBL" id="EFJ51467.1"/>
    </source>
</evidence>
<accession>D8TMA1</accession>
<dbReference type="GeneID" id="9620522"/>
<feature type="compositionally biased region" description="Polar residues" evidence="1">
    <location>
        <begin position="63"/>
        <end position="81"/>
    </location>
</feature>
<dbReference type="KEGG" id="vcn:VOLCADRAFT_87800"/>
<protein>
    <submittedName>
        <fullName evidence="2">Uncharacterized protein</fullName>
    </submittedName>
</protein>
<feature type="compositionally biased region" description="Polar residues" evidence="1">
    <location>
        <begin position="138"/>
        <end position="155"/>
    </location>
</feature>
<feature type="compositionally biased region" description="Low complexity" evidence="1">
    <location>
        <begin position="1130"/>
        <end position="1147"/>
    </location>
</feature>
<evidence type="ECO:0000313" key="3">
    <source>
        <dbReference type="Proteomes" id="UP000001058"/>
    </source>
</evidence>
<dbReference type="EMBL" id="GL378327">
    <property type="protein sequence ID" value="EFJ51467.1"/>
    <property type="molecule type" value="Genomic_DNA"/>
</dbReference>
<keyword evidence="3" id="KW-1185">Reference proteome</keyword>
<dbReference type="STRING" id="3068.D8TMA1"/>
<feature type="compositionally biased region" description="Low complexity" evidence="1">
    <location>
        <begin position="35"/>
        <end position="54"/>
    </location>
</feature>
<organism evidence="3">
    <name type="scientific">Volvox carteri f. nagariensis</name>
    <dbReference type="NCBI Taxonomy" id="3068"/>
    <lineage>
        <taxon>Eukaryota</taxon>
        <taxon>Viridiplantae</taxon>
        <taxon>Chlorophyta</taxon>
        <taxon>core chlorophytes</taxon>
        <taxon>Chlorophyceae</taxon>
        <taxon>CS clade</taxon>
        <taxon>Chlamydomonadales</taxon>
        <taxon>Volvocaceae</taxon>
        <taxon>Volvox</taxon>
    </lineage>
</organism>
<feature type="compositionally biased region" description="Low complexity" evidence="1">
    <location>
        <begin position="237"/>
        <end position="263"/>
    </location>
</feature>
<feature type="non-terminal residue" evidence="2">
    <location>
        <position position="1"/>
    </location>
</feature>
<sequence length="1511" mass="155546">PSSRSEITSAVDHPPVSVAVLPTDHREFPQQGAASLSDPGSLSPGPSRPSKGPLPKAPLAQKGGTSLQKETQAGSEKQLQSAGKADNSGRASTQPAKPQAIQKSQDGLPVAPLILPSGGPPRAPQRNPTAAAAKGNSFIGNSTALPRATSGGSSSKETDGSRTRENGGQARAPQVVPSYLDGRRTAVFWQWNQFLGSREGPQSAQNAAGVAGSSDPRVNAVAAAAAAPPATTPPAPAASSRPSNANNPIFPTDAAAATAARAAGSTRPPKRSQPTVQVSVPGIMRPPPRDVPSAATGEAAGNDPTAVAAAAAAEAASLGPRVPAALLPLTLQGRILLMEAAMEKAKDTAGAGAALQRPPKDAAISSAKPAVAAAAMDPKDAAAGGSSSSLQLAKPTEAKTSGTVAVSPASTAKDVRRQLAEASAAAAAAEVLPPGVAAARELLAKLVRYIPTGREDGAALLAPYARYQYGTYQDAAAAAAAHPDLVVQPLGLQQLSYIAAAYAAAGHRHEPFLRALTATAAEKMATVAAVAARRARRGSRAVPVSSPTAPSPAAPLTFRTACVMLTALARLRYRDARLMAALGRWLAAALRSGDVTPRAKWKGTWLAAALWAYATLEQTAARDGTDNGGGSDAAAAAAVAFPSPPTPRAMATADASTAGAVLFAEAAEAVRVDPGWIHLMDCREALWALWALKVAAVMYGGAEGTPVAAAAAAPGLGTATAAAIVANREVSYTPQTLVELQLLERAASQNTSPFRPCTYSKHVLTCPLANIGTFVFWGKMCEQLDQLDPGQLAEAYGVAAEAGFGADPDMLAALRRCTLARIAAIRPQPLTVMVASLAVLQIRDVTWLSALAAACRNQMINMDAQQIVVLLHSFAVVLRFYYMPLFHAAVVMCTLPGFARLEAMSPGDMVRLAAAFSAVGHYETVLLRKMAERMMTHGSLATAWQRASVLLSCAHLSYRSNGLLRAVAADAFGLSLASTPVAMLPPAQLAAVAAACGHLQFRPRGLLSALHTVRSAEWPRLSLSQRAALCWAILVLTGGLAEHRVRQPQRHRHAGAEIPAGVAIQENEQQQDQGTQHQHQQRQHLSLLSEALHGYLQSLATYDRRTWPSSGHHAQLLVACSVISWHLEEQQPQQPQQQATGEQQQKQQGRHEQQQQRKGGGPGSTGGPASASPGDATGGGGEGVTLKSPGGTASSWATLAPKVREALRCLPAAATRRTLKTHNRLRLVALGSWAAQVAGVVRQVLDGAAAADAAPAATQPSRPWLGNSARSTAAAAATMAAPRTVRFVRGGAVTTGLLLCGGALSVDLCVEVELETVTDGTAAAAVEGLSPVTEGSVSAPLAAEGPAAALANVDGAEGQQAVSDGGGRQLGSVSSVRQLRRRSMQKVRIALELSAFQPPGAAGVTINAAAGPCDGSGSGVVRNSAWMLSGGAALRRRLLVGLGWVVVVVRERMWDGLRSPEQQRRAVEAMLRRAVLQAVATGAEAAGAAAPARFAAAVATKAEDDVNKAGR</sequence>
<reference evidence="2 3" key="1">
    <citation type="journal article" date="2010" name="Science">
        <title>Genomic analysis of organismal complexity in the multicellular green alga Volvox carteri.</title>
        <authorList>
            <person name="Prochnik S.E."/>
            <person name="Umen J."/>
            <person name="Nedelcu A.M."/>
            <person name="Hallmann A."/>
            <person name="Miller S.M."/>
            <person name="Nishii I."/>
            <person name="Ferris P."/>
            <person name="Kuo A."/>
            <person name="Mitros T."/>
            <person name="Fritz-Laylin L.K."/>
            <person name="Hellsten U."/>
            <person name="Chapman J."/>
            <person name="Simakov O."/>
            <person name="Rensing S.A."/>
            <person name="Terry A."/>
            <person name="Pangilinan J."/>
            <person name="Kapitonov V."/>
            <person name="Jurka J."/>
            <person name="Salamov A."/>
            <person name="Shapiro H."/>
            <person name="Schmutz J."/>
            <person name="Grimwood J."/>
            <person name="Lindquist E."/>
            <person name="Lucas S."/>
            <person name="Grigoriev I.V."/>
            <person name="Schmitt R."/>
            <person name="Kirk D."/>
            <person name="Rokhsar D.S."/>
        </authorList>
    </citation>
    <scope>NUCLEOTIDE SEQUENCE [LARGE SCALE GENOMIC DNA]</scope>
    <source>
        <strain evidence="3">f. Nagariensis / Eve</strain>
    </source>
</reference>
<feature type="compositionally biased region" description="Basic and acidic residues" evidence="1">
    <location>
        <begin position="156"/>
        <end position="165"/>
    </location>
</feature>
<feature type="region of interest" description="Disordered" evidence="1">
    <location>
        <begin position="382"/>
        <end position="410"/>
    </location>
</feature>
<proteinExistence type="predicted"/>
<gene>
    <name evidence="2" type="ORF">VOLCADRAFT_87800</name>
</gene>
<name>D8TMA1_VOLCA</name>
<evidence type="ECO:0000256" key="1">
    <source>
        <dbReference type="SAM" id="MobiDB-lite"/>
    </source>
</evidence>
<feature type="compositionally biased region" description="Polar residues" evidence="1">
    <location>
        <begin position="89"/>
        <end position="105"/>
    </location>
</feature>
<feature type="compositionally biased region" description="Low complexity" evidence="1">
    <location>
        <begin position="382"/>
        <end position="393"/>
    </location>
</feature>
<feature type="compositionally biased region" description="Polar residues" evidence="1">
    <location>
        <begin position="398"/>
        <end position="410"/>
    </location>
</feature>
<feature type="region of interest" description="Disordered" evidence="1">
    <location>
        <begin position="221"/>
        <end position="302"/>
    </location>
</feature>
<dbReference type="InParanoid" id="D8TMA1"/>
<feature type="region of interest" description="Disordered" evidence="1">
    <location>
        <begin position="1"/>
        <end position="178"/>
    </location>
</feature>
<dbReference type="RefSeq" id="XP_002947419.1">
    <property type="nucleotide sequence ID" value="XM_002947373.1"/>
</dbReference>
<dbReference type="OrthoDB" id="546251at2759"/>